<sequence>MGLALSLYNDVSSEGPAFCVAVNGLSIVTRWPAALQAELALNPLHRILAGWFLMLLAMMPPLLAMPLMHVWHSSLARRRMRASALFLFGYCALWMAAGPVLWVLALLLQFTLGQNVFIVTLLIALVWSASPWHRAALNRGHQPQRIGLFGWPADKDCLTFGMRHGLFCIVSCWAWMLVPLVSGTWHIPVMLLAGLIVLAERLTPPRPPGWHWLVSPMHFYTFVTKHLSERPHG</sequence>
<name>A0ABT3YMS9_9PSED</name>
<gene>
    <name evidence="2" type="ORF">NQF78_00625</name>
</gene>
<comment type="caution">
    <text evidence="2">The sequence shown here is derived from an EMBL/GenBank/DDBJ whole genome shotgun (WGS) entry which is preliminary data.</text>
</comment>
<dbReference type="InterPro" id="IPR018688">
    <property type="entry name" value="PpoB2-like"/>
</dbReference>
<dbReference type="EMBL" id="JANIGP010000001">
    <property type="protein sequence ID" value="MCY0106802.1"/>
    <property type="molecule type" value="Genomic_DNA"/>
</dbReference>
<keyword evidence="1" id="KW-0812">Transmembrane</keyword>
<protein>
    <submittedName>
        <fullName evidence="2">DUF2182 domain-containing protein</fullName>
    </submittedName>
</protein>
<proteinExistence type="predicted"/>
<keyword evidence="1" id="KW-0472">Membrane</keyword>
<evidence type="ECO:0000313" key="3">
    <source>
        <dbReference type="Proteomes" id="UP001207830"/>
    </source>
</evidence>
<dbReference type="RefSeq" id="WP_267795611.1">
    <property type="nucleotide sequence ID" value="NZ_JANIGP010000001.1"/>
</dbReference>
<dbReference type="Pfam" id="PF09948">
    <property type="entry name" value="PpoB2"/>
    <property type="match status" value="1"/>
</dbReference>
<keyword evidence="3" id="KW-1185">Reference proteome</keyword>
<feature type="transmembrane region" description="Helical" evidence="1">
    <location>
        <begin position="158"/>
        <end position="178"/>
    </location>
</feature>
<feature type="transmembrane region" description="Helical" evidence="1">
    <location>
        <begin position="116"/>
        <end position="137"/>
    </location>
</feature>
<feature type="transmembrane region" description="Helical" evidence="1">
    <location>
        <begin position="83"/>
        <end position="110"/>
    </location>
</feature>
<evidence type="ECO:0000256" key="1">
    <source>
        <dbReference type="SAM" id="Phobius"/>
    </source>
</evidence>
<organism evidence="2 3">
    <name type="scientific">Pseudomonas monsensis</name>
    <dbReference type="NCBI Taxonomy" id="2745509"/>
    <lineage>
        <taxon>Bacteria</taxon>
        <taxon>Pseudomonadati</taxon>
        <taxon>Pseudomonadota</taxon>
        <taxon>Gammaproteobacteria</taxon>
        <taxon>Pseudomonadales</taxon>
        <taxon>Pseudomonadaceae</taxon>
        <taxon>Pseudomonas</taxon>
    </lineage>
</organism>
<dbReference type="Proteomes" id="UP001207830">
    <property type="component" value="Unassembled WGS sequence"/>
</dbReference>
<accession>A0ABT3YMS9</accession>
<keyword evidence="1" id="KW-1133">Transmembrane helix</keyword>
<feature type="transmembrane region" description="Helical" evidence="1">
    <location>
        <begin position="48"/>
        <end position="71"/>
    </location>
</feature>
<evidence type="ECO:0000313" key="2">
    <source>
        <dbReference type="EMBL" id="MCY0106802.1"/>
    </source>
</evidence>
<reference evidence="2 3" key="1">
    <citation type="submission" date="2022-07" db="EMBL/GenBank/DDBJ databases">
        <title>Characterization of plant growth promoting rhizobacteria (PGPR) for use as bioinoculants in agriculture.</title>
        <authorList>
            <person name="Hassen A.I."/>
            <person name="Pierneef R."/>
        </authorList>
    </citation>
    <scope>NUCLEOTIDE SEQUENCE [LARGE SCALE GENOMIC DNA]</scope>
    <source>
        <strain evidence="2 3">SARCC-3054</strain>
    </source>
</reference>